<evidence type="ECO:0000256" key="3">
    <source>
        <dbReference type="ARBA" id="ARBA00022452"/>
    </source>
</evidence>
<dbReference type="InterPro" id="IPR037066">
    <property type="entry name" value="Plug_dom_sf"/>
</dbReference>
<reference evidence="18" key="1">
    <citation type="journal article" date="2019" name="Int. J. Syst. Evol. Microbiol.">
        <title>The Global Catalogue of Microorganisms (GCM) 10K type strain sequencing project: providing services to taxonomists for standard genome sequencing and annotation.</title>
        <authorList>
            <consortium name="The Broad Institute Genomics Platform"/>
            <consortium name="The Broad Institute Genome Sequencing Center for Infectious Disease"/>
            <person name="Wu L."/>
            <person name="Ma J."/>
        </authorList>
    </citation>
    <scope>NUCLEOTIDE SEQUENCE [LARGE SCALE GENOMIC DNA]</scope>
    <source>
        <strain evidence="18">CECT 8010</strain>
    </source>
</reference>
<evidence type="ECO:0000256" key="10">
    <source>
        <dbReference type="ARBA" id="ARBA00023136"/>
    </source>
</evidence>
<keyword evidence="9 13" id="KW-0798">TonB box</keyword>
<keyword evidence="11 12" id="KW-0998">Cell outer membrane</keyword>
<dbReference type="Pfam" id="PF00593">
    <property type="entry name" value="TonB_dep_Rec_b-barrel"/>
    <property type="match status" value="1"/>
</dbReference>
<evidence type="ECO:0000256" key="6">
    <source>
        <dbReference type="ARBA" id="ARBA00022729"/>
    </source>
</evidence>
<evidence type="ECO:0000256" key="11">
    <source>
        <dbReference type="ARBA" id="ARBA00023237"/>
    </source>
</evidence>
<comment type="caution">
    <text evidence="17">The sequence shown here is derived from an EMBL/GenBank/DDBJ whole genome shotgun (WGS) entry which is preliminary data.</text>
</comment>
<evidence type="ECO:0000313" key="17">
    <source>
        <dbReference type="EMBL" id="MFC4233264.1"/>
    </source>
</evidence>
<comment type="similarity">
    <text evidence="12 13">Belongs to the TonB-dependent receptor family.</text>
</comment>
<evidence type="ECO:0000256" key="12">
    <source>
        <dbReference type="PROSITE-ProRule" id="PRU01360"/>
    </source>
</evidence>
<proteinExistence type="inferred from homology"/>
<keyword evidence="10 12" id="KW-0472">Membrane</keyword>
<evidence type="ECO:0000256" key="13">
    <source>
        <dbReference type="RuleBase" id="RU003357"/>
    </source>
</evidence>
<dbReference type="SUPFAM" id="SSF56935">
    <property type="entry name" value="Porins"/>
    <property type="match status" value="1"/>
</dbReference>
<keyword evidence="18" id="KW-1185">Reference proteome</keyword>
<keyword evidence="3 12" id="KW-1134">Transmembrane beta strand</keyword>
<dbReference type="InterPro" id="IPR000531">
    <property type="entry name" value="Beta-barrel_TonB"/>
</dbReference>
<dbReference type="InterPro" id="IPR008969">
    <property type="entry name" value="CarboxyPept-like_regulatory"/>
</dbReference>
<feature type="signal peptide" evidence="14">
    <location>
        <begin position="1"/>
        <end position="18"/>
    </location>
</feature>
<evidence type="ECO:0000256" key="5">
    <source>
        <dbReference type="ARBA" id="ARBA00022692"/>
    </source>
</evidence>
<keyword evidence="4" id="KW-0410">Iron transport</keyword>
<keyword evidence="5 12" id="KW-0812">Transmembrane</keyword>
<keyword evidence="8" id="KW-0406">Ion transport</keyword>
<evidence type="ECO:0000256" key="7">
    <source>
        <dbReference type="ARBA" id="ARBA00023004"/>
    </source>
</evidence>
<gene>
    <name evidence="17" type="ORF">ACFOW1_15285</name>
</gene>
<keyword evidence="7" id="KW-0408">Iron</keyword>
<evidence type="ECO:0000256" key="1">
    <source>
        <dbReference type="ARBA" id="ARBA00004571"/>
    </source>
</evidence>
<dbReference type="Gene3D" id="2.40.170.20">
    <property type="entry name" value="TonB-dependent receptor, beta-barrel domain"/>
    <property type="match status" value="1"/>
</dbReference>
<evidence type="ECO:0000256" key="2">
    <source>
        <dbReference type="ARBA" id="ARBA00022448"/>
    </source>
</evidence>
<dbReference type="EMBL" id="JBHSDC010000029">
    <property type="protein sequence ID" value="MFC4233264.1"/>
    <property type="molecule type" value="Genomic_DNA"/>
</dbReference>
<accession>A0ABV8Q1R5</accession>
<name>A0ABV8Q1R5_9BACT</name>
<evidence type="ECO:0000256" key="8">
    <source>
        <dbReference type="ARBA" id="ARBA00023065"/>
    </source>
</evidence>
<feature type="domain" description="TonB-dependent receptor-like beta-barrel" evidence="15">
    <location>
        <begin position="290"/>
        <end position="720"/>
    </location>
</feature>
<evidence type="ECO:0000256" key="9">
    <source>
        <dbReference type="ARBA" id="ARBA00023077"/>
    </source>
</evidence>
<dbReference type="RefSeq" id="WP_379015473.1">
    <property type="nucleotide sequence ID" value="NZ_JBHSDC010000029.1"/>
</dbReference>
<protein>
    <submittedName>
        <fullName evidence="17">TonB-dependent receptor domain-containing protein</fullName>
    </submittedName>
</protein>
<dbReference type="Proteomes" id="UP001595906">
    <property type="component" value="Unassembled WGS sequence"/>
</dbReference>
<dbReference type="SUPFAM" id="SSF49464">
    <property type="entry name" value="Carboxypeptidase regulatory domain-like"/>
    <property type="match status" value="1"/>
</dbReference>
<sequence length="757" mass="83907">MKRIIYLAILLLAIQLHAQTNTVITGKIIDAASKEALQGVTITDKQHIAITNASGSFSLTSNSNTIVVSMAGYLPQTITLKQRGNVIISLQQAVNLLDQVVVSANKTAQKRSEAPVAITTINKQTIDDTKANRIDHLLNKVSGVFDVNLGNEQHEMSIRQPLTTKSLFLYLEDGIPIRTTGVYNHNALLEMNTTAAKSIEVIKGPSSSLYGAEAIGGAVNVLTQAPPSVANGLFSTRINNNGYKRIDAQAGNTFGKLGILVSGYYANRINGPVEQTNFHKTAFTVRGDYTINEKTKLTNTLTYVDYYSDMGGGSLDSAHFANKNYSTLYTFNYRITTALRIKSQLSHVWNSNSESQITVAYRNNSVKQNPSYYVTNNFSNPLLANGQVNNSSFNSYMLIAQHAQKMNWLQSKLIVGVSTDISPSTYVANDIKIQRNAAGKYASFNTTDSVLSNYKTGISNVASYVNYDAFLAKGLKLIAALRYDFYHYNFQNYLTPSASSGAPSTITNFSRATPKIGLTYNHKSIGFYGNYSEGYVPPQVGELFNIVKVPYLQPQTFFNYEMGGWLSLVQNTLYLDYSLYLLNGTNEIISVRQTDGSYQNQNSGQTRHKGIEYGITYRPNDEWMIRFSGTNATHTFVQDIEKGIDYSGNEIAGAPKFIANGEIMYKPIWVKGLRLGAEWQHLSNYFLDNANTGKYAGFDVFNIRTGYSIKHFEVWVNALNAFNKYYSVLASKSSYGYTYNLGDPREITLGVSVKFGK</sequence>
<dbReference type="PANTHER" id="PTHR32552">
    <property type="entry name" value="FERRICHROME IRON RECEPTOR-RELATED"/>
    <property type="match status" value="1"/>
</dbReference>
<evidence type="ECO:0000259" key="15">
    <source>
        <dbReference type="Pfam" id="PF00593"/>
    </source>
</evidence>
<keyword evidence="6 14" id="KW-0732">Signal</keyword>
<evidence type="ECO:0000256" key="14">
    <source>
        <dbReference type="SAM" id="SignalP"/>
    </source>
</evidence>
<dbReference type="PANTHER" id="PTHR32552:SF68">
    <property type="entry name" value="FERRICHROME OUTER MEMBRANE TRANSPORTER_PHAGE RECEPTOR"/>
    <property type="match status" value="1"/>
</dbReference>
<dbReference type="InterPro" id="IPR012910">
    <property type="entry name" value="Plug_dom"/>
</dbReference>
<feature type="chain" id="PRO_5046595417" evidence="14">
    <location>
        <begin position="19"/>
        <end position="757"/>
    </location>
</feature>
<dbReference type="Gene3D" id="2.170.130.10">
    <property type="entry name" value="TonB-dependent receptor, plug domain"/>
    <property type="match status" value="1"/>
</dbReference>
<evidence type="ECO:0000259" key="16">
    <source>
        <dbReference type="Pfam" id="PF07715"/>
    </source>
</evidence>
<keyword evidence="17" id="KW-0675">Receptor</keyword>
<comment type="subcellular location">
    <subcellularLocation>
        <location evidence="1 12">Cell outer membrane</location>
        <topology evidence="1 12">Multi-pass membrane protein</topology>
    </subcellularLocation>
</comment>
<dbReference type="PROSITE" id="PS52016">
    <property type="entry name" value="TONB_DEPENDENT_REC_3"/>
    <property type="match status" value="1"/>
</dbReference>
<organism evidence="17 18">
    <name type="scientific">Parasediminibacterium paludis</name>
    <dbReference type="NCBI Taxonomy" id="908966"/>
    <lineage>
        <taxon>Bacteria</taxon>
        <taxon>Pseudomonadati</taxon>
        <taxon>Bacteroidota</taxon>
        <taxon>Chitinophagia</taxon>
        <taxon>Chitinophagales</taxon>
        <taxon>Chitinophagaceae</taxon>
        <taxon>Parasediminibacterium</taxon>
    </lineage>
</organism>
<dbReference type="Gene3D" id="2.60.40.1120">
    <property type="entry name" value="Carboxypeptidase-like, regulatory domain"/>
    <property type="match status" value="1"/>
</dbReference>
<evidence type="ECO:0000256" key="4">
    <source>
        <dbReference type="ARBA" id="ARBA00022496"/>
    </source>
</evidence>
<evidence type="ECO:0000313" key="18">
    <source>
        <dbReference type="Proteomes" id="UP001595906"/>
    </source>
</evidence>
<feature type="domain" description="TonB-dependent receptor plug" evidence="16">
    <location>
        <begin position="111"/>
        <end position="218"/>
    </location>
</feature>
<keyword evidence="2 12" id="KW-0813">Transport</keyword>
<dbReference type="Pfam" id="PF13715">
    <property type="entry name" value="CarbopepD_reg_2"/>
    <property type="match status" value="1"/>
</dbReference>
<dbReference type="InterPro" id="IPR036942">
    <property type="entry name" value="Beta-barrel_TonB_sf"/>
</dbReference>
<dbReference type="InterPro" id="IPR039426">
    <property type="entry name" value="TonB-dep_rcpt-like"/>
</dbReference>
<dbReference type="Pfam" id="PF07715">
    <property type="entry name" value="Plug"/>
    <property type="match status" value="1"/>
</dbReference>